<keyword evidence="2" id="KW-0808">Transferase</keyword>
<reference evidence="2 3" key="1">
    <citation type="submission" date="2024-01" db="EMBL/GenBank/DDBJ databases">
        <title>A draft genome for the cacao thread blight pathogen Marasmiellus scandens.</title>
        <authorList>
            <person name="Baruah I.K."/>
            <person name="Leung J."/>
            <person name="Bukari Y."/>
            <person name="Amoako-Attah I."/>
            <person name="Meinhardt L.W."/>
            <person name="Bailey B.A."/>
            <person name="Cohen S.P."/>
        </authorList>
    </citation>
    <scope>NUCLEOTIDE SEQUENCE [LARGE SCALE GENOMIC DNA]</scope>
    <source>
        <strain evidence="2 3">GH-19</strain>
    </source>
</reference>
<dbReference type="Proteomes" id="UP001498398">
    <property type="component" value="Unassembled WGS sequence"/>
</dbReference>
<keyword evidence="2" id="KW-0804">Transcription</keyword>
<evidence type="ECO:0000313" key="3">
    <source>
        <dbReference type="Proteomes" id="UP001498398"/>
    </source>
</evidence>
<proteinExistence type="predicted"/>
<name>A0ABR1IZV2_9AGAR</name>
<dbReference type="GO" id="GO:0000428">
    <property type="term" value="C:DNA-directed RNA polymerase complex"/>
    <property type="evidence" value="ECO:0007669"/>
    <property type="project" value="UniProtKB-KW"/>
</dbReference>
<dbReference type="EC" id="2.7.7.6" evidence="2"/>
<dbReference type="EMBL" id="JBANRG010000045">
    <property type="protein sequence ID" value="KAK7446059.1"/>
    <property type="molecule type" value="Genomic_DNA"/>
</dbReference>
<protein>
    <submittedName>
        <fullName evidence="2">DNA-directed RNA polymerase</fullName>
        <ecNumber evidence="2">2.7.7.6</ecNumber>
    </submittedName>
</protein>
<dbReference type="GO" id="GO:0003899">
    <property type="term" value="F:DNA-directed RNA polymerase activity"/>
    <property type="evidence" value="ECO:0007669"/>
    <property type="project" value="UniProtKB-EC"/>
</dbReference>
<gene>
    <name evidence="2" type="primary">RPO41_1</name>
    <name evidence="2" type="ORF">VKT23_014682</name>
</gene>
<organism evidence="2 3">
    <name type="scientific">Marasmiellus scandens</name>
    <dbReference type="NCBI Taxonomy" id="2682957"/>
    <lineage>
        <taxon>Eukaryota</taxon>
        <taxon>Fungi</taxon>
        <taxon>Dikarya</taxon>
        <taxon>Basidiomycota</taxon>
        <taxon>Agaricomycotina</taxon>
        <taxon>Agaricomycetes</taxon>
        <taxon>Agaricomycetidae</taxon>
        <taxon>Agaricales</taxon>
        <taxon>Marasmiineae</taxon>
        <taxon>Omphalotaceae</taxon>
        <taxon>Marasmiellus</taxon>
    </lineage>
</organism>
<feature type="region of interest" description="Disordered" evidence="1">
    <location>
        <begin position="148"/>
        <end position="182"/>
    </location>
</feature>
<accession>A0ABR1IZV2</accession>
<comment type="caution">
    <text evidence="2">The sequence shown here is derived from an EMBL/GenBank/DDBJ whole genome shotgun (WGS) entry which is preliminary data.</text>
</comment>
<keyword evidence="3" id="KW-1185">Reference proteome</keyword>
<evidence type="ECO:0000256" key="1">
    <source>
        <dbReference type="SAM" id="MobiDB-lite"/>
    </source>
</evidence>
<keyword evidence="2" id="KW-0240">DNA-directed RNA polymerase</keyword>
<evidence type="ECO:0000313" key="2">
    <source>
        <dbReference type="EMBL" id="KAK7446059.1"/>
    </source>
</evidence>
<sequence length="182" mass="20403">MIGYLYNRVPVMRYKESVGQLSYLQRASELGNVELIYAGLGSTPWKINRGVFYVVLELYEEFRQRYKDYKIPLVYLHSGILNKALRDAGSRITVSSEQAESLGLNVRGRGNAGFGNLVTISDEVKSSIDESDETRELKDLLIDLAGKEGGLEGKDDEELLDAVTNAKGKNESDEKDKEEDED</sequence>
<keyword evidence="2" id="KW-0548">Nucleotidyltransferase</keyword>